<protein>
    <submittedName>
        <fullName evidence="12">TonB-dependent receptor</fullName>
    </submittedName>
</protein>
<keyword evidence="6 8" id="KW-0472">Membrane</keyword>
<evidence type="ECO:0000313" key="13">
    <source>
        <dbReference type="Proteomes" id="UP000476411"/>
    </source>
</evidence>
<evidence type="ECO:0000256" key="1">
    <source>
        <dbReference type="ARBA" id="ARBA00004571"/>
    </source>
</evidence>
<gene>
    <name evidence="12" type="ORF">GWR21_27530</name>
</gene>
<feature type="domain" description="TonB-dependent receptor plug" evidence="11">
    <location>
        <begin position="230"/>
        <end position="337"/>
    </location>
</feature>
<keyword evidence="2 8" id="KW-0813">Transport</keyword>
<dbReference type="InterPro" id="IPR036942">
    <property type="entry name" value="Beta-barrel_TonB_sf"/>
</dbReference>
<dbReference type="Proteomes" id="UP000476411">
    <property type="component" value="Chromosome"/>
</dbReference>
<evidence type="ECO:0000259" key="11">
    <source>
        <dbReference type="Pfam" id="PF07715"/>
    </source>
</evidence>
<dbReference type="Pfam" id="PF00593">
    <property type="entry name" value="TonB_dep_Rec_b-barrel"/>
    <property type="match status" value="1"/>
</dbReference>
<feature type="domain" description="TonB-dependent receptor-like beta-barrel" evidence="10">
    <location>
        <begin position="506"/>
        <end position="1052"/>
    </location>
</feature>
<comment type="similarity">
    <text evidence="8 9">Belongs to the TonB-dependent receptor family.</text>
</comment>
<evidence type="ECO:0000256" key="6">
    <source>
        <dbReference type="ARBA" id="ARBA00023136"/>
    </source>
</evidence>
<dbReference type="InterPro" id="IPR008969">
    <property type="entry name" value="CarboxyPept-like_regulatory"/>
</dbReference>
<dbReference type="InterPro" id="IPR012910">
    <property type="entry name" value="Plug_dom"/>
</dbReference>
<dbReference type="Pfam" id="PF13620">
    <property type="entry name" value="CarboxypepD_reg"/>
    <property type="match status" value="1"/>
</dbReference>
<evidence type="ECO:0000256" key="8">
    <source>
        <dbReference type="PROSITE-ProRule" id="PRU01360"/>
    </source>
</evidence>
<dbReference type="SUPFAM" id="SSF49464">
    <property type="entry name" value="Carboxypeptidase regulatory domain-like"/>
    <property type="match status" value="1"/>
</dbReference>
<dbReference type="NCBIfam" id="TIGR04057">
    <property type="entry name" value="SusC_RagA_signa"/>
    <property type="match status" value="1"/>
</dbReference>
<proteinExistence type="inferred from homology"/>
<dbReference type="AlphaFoldDB" id="A0A6B9ZP79"/>
<dbReference type="InterPro" id="IPR000531">
    <property type="entry name" value="Beta-barrel_TonB"/>
</dbReference>
<name>A0A6B9ZP79_9BACT</name>
<dbReference type="EMBL" id="CP048113">
    <property type="protein sequence ID" value="QHS63204.1"/>
    <property type="molecule type" value="Genomic_DNA"/>
</dbReference>
<keyword evidence="3 8" id="KW-1134">Transmembrane beta strand</keyword>
<keyword evidence="4 8" id="KW-0812">Transmembrane</keyword>
<dbReference type="Gene3D" id="2.40.170.20">
    <property type="entry name" value="TonB-dependent receptor, beta-barrel domain"/>
    <property type="match status" value="1"/>
</dbReference>
<dbReference type="InterPro" id="IPR037066">
    <property type="entry name" value="Plug_dom_sf"/>
</dbReference>
<dbReference type="NCBIfam" id="TIGR04056">
    <property type="entry name" value="OMP_RagA_SusC"/>
    <property type="match status" value="1"/>
</dbReference>
<keyword evidence="12" id="KW-0675">Receptor</keyword>
<dbReference type="InterPro" id="IPR023997">
    <property type="entry name" value="TonB-dep_OMP_SusC/RagA_CS"/>
</dbReference>
<keyword evidence="7 8" id="KW-0998">Cell outer membrane</keyword>
<evidence type="ECO:0000256" key="9">
    <source>
        <dbReference type="RuleBase" id="RU003357"/>
    </source>
</evidence>
<dbReference type="InterPro" id="IPR039426">
    <property type="entry name" value="TonB-dep_rcpt-like"/>
</dbReference>
<evidence type="ECO:0000259" key="10">
    <source>
        <dbReference type="Pfam" id="PF00593"/>
    </source>
</evidence>
<dbReference type="SUPFAM" id="SSF56935">
    <property type="entry name" value="Porins"/>
    <property type="match status" value="1"/>
</dbReference>
<dbReference type="Gene3D" id="2.170.130.10">
    <property type="entry name" value="TonB-dependent receptor, plug domain"/>
    <property type="match status" value="1"/>
</dbReference>
<dbReference type="KEGG" id="chih:GWR21_27530"/>
<dbReference type="Pfam" id="PF07715">
    <property type="entry name" value="Plug"/>
    <property type="match status" value="1"/>
</dbReference>
<keyword evidence="5 9" id="KW-0798">TonB box</keyword>
<evidence type="ECO:0000256" key="4">
    <source>
        <dbReference type="ARBA" id="ARBA00022692"/>
    </source>
</evidence>
<evidence type="ECO:0000256" key="7">
    <source>
        <dbReference type="ARBA" id="ARBA00023237"/>
    </source>
</evidence>
<organism evidence="12 13">
    <name type="scientific">Chitinophaga agri</name>
    <dbReference type="NCBI Taxonomy" id="2703787"/>
    <lineage>
        <taxon>Bacteria</taxon>
        <taxon>Pseudomonadati</taxon>
        <taxon>Bacteroidota</taxon>
        <taxon>Chitinophagia</taxon>
        <taxon>Chitinophagales</taxon>
        <taxon>Chitinophagaceae</taxon>
        <taxon>Chitinophaga</taxon>
    </lineage>
</organism>
<keyword evidence="13" id="KW-1185">Reference proteome</keyword>
<sequence>MKKKGQSSNKKKDFIIKAMRLTFLSMTILLTTSLMLSANAGRGQELSKRISVNIRKGSLEKALKQMETQLNLNFAYDQQMVQRYQTDEHNFQDQRLDGVLTLLFDEKDLSFREVNGVIVINAVRKERIVKQAQGKIQGKVVDEQGAPLPGATIKIVGGTQHAISDADGNFSVSLEPGVYTLEVSFISFKAQRVQNIVVKTDAPAMLTVRMKADMGSLGEVVVVGYGTQKRSEVTSAVSTVKADNFNKGGIRSTMELIQGKVPGLNITKTQGNNPNAGASIQLRGVTSLSGTTAPLIVIDGIPGGNLDLLQPDDIESFSILKDGSAAAIYGTRGNAGVILITTRKGTAGDPRYEYNNYFQRDYTDKKPDFLSAEQFRQKISAGIISPTSDLGGSTNMYNELINKNNLSQYHNLSASGGSEKSNYRASLYYNDFQGIAQQNGRKQAGGRLNINQKGLNNKLTMQVNMVANFNKANLLGGDAGFFEQAVAWNPTAPIHKADGSFYEINEYFNPAGRLANRLNQRDQQTFAGDARFSLAITKDLSASVFGSYQRDNFNDRYYRSMYDFEQRPGTSWQGMGYASKGNELNWTKTLDPTLNYEHNWGVHSLSAIAGYSYQYSTRETFSANNNGFTTDAFLDWNLGAGSATNNTALPRPGMGSFKEDNILIAFFGRLNYSYKNKYYAQVIMRREGSSRFGANNKWGNFPAASLGWTITEEPFMDDISFVDNLKLRVGYGVTGNQGIPNYRSLITLGTGGVYPQNGIYLQTYGASRNPNPNLRWEKKLEWNFGLDYTILNNRIRGSIDVYSRETRDLLYNYAAQQPAFVRDGLYTNVGTIKNHGIEILISGTPVNGKDFQWNVDLTANSQFNKLSKLSNQQFKATYLTFADIPNPGAMGPAIRLEEGGAVGNFYGKRFAGFTEDGKWLFYKADGTKARASEINENDRTIIGNGVPKYNVGLNQTFRYKNFDLTMLFRGKFGFDILNLQEIFFGNKKYLPNNIFNSAFDRHAQLNDDPQYSDYYIEKGDFVKLDNLTLGYNVKVTSPYVRNVRVFVSGRNLLTFTGYKGLDPELEDTGFTTGVDTRGFYPRTRSWTIGLNVGF</sequence>
<comment type="subcellular location">
    <subcellularLocation>
        <location evidence="1 8">Cell outer membrane</location>
        <topology evidence="1 8">Multi-pass membrane protein</topology>
    </subcellularLocation>
</comment>
<evidence type="ECO:0000313" key="12">
    <source>
        <dbReference type="EMBL" id="QHS63204.1"/>
    </source>
</evidence>
<dbReference type="GO" id="GO:0009279">
    <property type="term" value="C:cell outer membrane"/>
    <property type="evidence" value="ECO:0007669"/>
    <property type="project" value="UniProtKB-SubCell"/>
</dbReference>
<evidence type="ECO:0000256" key="3">
    <source>
        <dbReference type="ARBA" id="ARBA00022452"/>
    </source>
</evidence>
<dbReference type="RefSeq" id="WP_162334927.1">
    <property type="nucleotide sequence ID" value="NZ_CP048113.1"/>
</dbReference>
<accession>A0A6B9ZP79</accession>
<dbReference type="PROSITE" id="PS52016">
    <property type="entry name" value="TONB_DEPENDENT_REC_3"/>
    <property type="match status" value="1"/>
</dbReference>
<evidence type="ECO:0000256" key="2">
    <source>
        <dbReference type="ARBA" id="ARBA00022448"/>
    </source>
</evidence>
<reference evidence="12 13" key="1">
    <citation type="submission" date="2020-01" db="EMBL/GenBank/DDBJ databases">
        <title>Complete genome sequence of Chitinophaga sp. H33E-04 isolated from quinoa roots.</title>
        <authorList>
            <person name="Weon H.-Y."/>
            <person name="Lee S.A."/>
        </authorList>
    </citation>
    <scope>NUCLEOTIDE SEQUENCE [LARGE SCALE GENOMIC DNA]</scope>
    <source>
        <strain evidence="12 13">H33E-04</strain>
    </source>
</reference>
<dbReference type="Gene3D" id="2.60.40.1120">
    <property type="entry name" value="Carboxypeptidase-like, regulatory domain"/>
    <property type="match status" value="1"/>
</dbReference>
<dbReference type="InterPro" id="IPR023996">
    <property type="entry name" value="TonB-dep_OMP_SusC/RagA"/>
</dbReference>
<evidence type="ECO:0000256" key="5">
    <source>
        <dbReference type="ARBA" id="ARBA00023077"/>
    </source>
</evidence>